<gene>
    <name evidence="1" type="ORF">Bpfe_030311</name>
</gene>
<dbReference type="Proteomes" id="UP001233172">
    <property type="component" value="Unassembled WGS sequence"/>
</dbReference>
<keyword evidence="2" id="KW-1185">Reference proteome</keyword>
<comment type="caution">
    <text evidence="1">The sequence shown here is derived from an EMBL/GenBank/DDBJ whole genome shotgun (WGS) entry which is preliminary data.</text>
</comment>
<evidence type="ECO:0000313" key="2">
    <source>
        <dbReference type="Proteomes" id="UP001233172"/>
    </source>
</evidence>
<organism evidence="1 2">
    <name type="scientific">Biomphalaria pfeifferi</name>
    <name type="common">Bloodfluke planorb</name>
    <name type="synonym">Freshwater snail</name>
    <dbReference type="NCBI Taxonomy" id="112525"/>
    <lineage>
        <taxon>Eukaryota</taxon>
        <taxon>Metazoa</taxon>
        <taxon>Spiralia</taxon>
        <taxon>Lophotrochozoa</taxon>
        <taxon>Mollusca</taxon>
        <taxon>Gastropoda</taxon>
        <taxon>Heterobranchia</taxon>
        <taxon>Euthyneura</taxon>
        <taxon>Panpulmonata</taxon>
        <taxon>Hygrophila</taxon>
        <taxon>Lymnaeoidea</taxon>
        <taxon>Planorbidae</taxon>
        <taxon>Biomphalaria</taxon>
    </lineage>
</organism>
<dbReference type="EMBL" id="JASAOG010000338">
    <property type="protein sequence ID" value="KAK0040265.1"/>
    <property type="molecule type" value="Genomic_DNA"/>
</dbReference>
<reference evidence="1" key="1">
    <citation type="journal article" date="2023" name="PLoS Negl. Trop. Dis.">
        <title>A genome sequence for Biomphalaria pfeifferi, the major vector snail for the human-infecting parasite Schistosoma mansoni.</title>
        <authorList>
            <person name="Bu L."/>
            <person name="Lu L."/>
            <person name="Laidemitt M.R."/>
            <person name="Zhang S.M."/>
            <person name="Mutuku M."/>
            <person name="Mkoji G."/>
            <person name="Steinauer M."/>
            <person name="Loker E.S."/>
        </authorList>
    </citation>
    <scope>NUCLEOTIDE SEQUENCE</scope>
    <source>
        <strain evidence="1">KasaAsao</strain>
    </source>
</reference>
<feature type="non-terminal residue" evidence="1">
    <location>
        <position position="1"/>
    </location>
</feature>
<evidence type="ECO:0000313" key="1">
    <source>
        <dbReference type="EMBL" id="KAK0040265.1"/>
    </source>
</evidence>
<feature type="non-terminal residue" evidence="1">
    <location>
        <position position="70"/>
    </location>
</feature>
<name>A0AAD8EUC1_BIOPF</name>
<protein>
    <submittedName>
        <fullName evidence="1">Uncharacterized protein</fullName>
    </submittedName>
</protein>
<reference evidence="1" key="2">
    <citation type="submission" date="2023-04" db="EMBL/GenBank/DDBJ databases">
        <authorList>
            <person name="Bu L."/>
            <person name="Lu L."/>
            <person name="Laidemitt M.R."/>
            <person name="Zhang S.M."/>
            <person name="Mutuku M."/>
            <person name="Mkoji G."/>
            <person name="Steinauer M."/>
            <person name="Loker E.S."/>
        </authorList>
    </citation>
    <scope>NUCLEOTIDE SEQUENCE</scope>
    <source>
        <strain evidence="1">KasaAsao</strain>
        <tissue evidence="1">Whole Snail</tissue>
    </source>
</reference>
<proteinExistence type="predicted"/>
<sequence length="70" mass="8134">YILIIPLVIIIIEDPNMSNTPDLKEDFTQELKNVIKSEWKEDDKDFLETSKFDGSYCSSTPGVFIENRLH</sequence>
<accession>A0AAD8EUC1</accession>
<dbReference type="AlphaFoldDB" id="A0AAD8EUC1"/>